<dbReference type="EMBL" id="QELB01000002">
    <property type="protein sequence ID" value="RKU98535.1"/>
    <property type="molecule type" value="Genomic_DNA"/>
</dbReference>
<accession>A0A7Z6SU76</accession>
<feature type="domain" description="Phosphoethanolamine transferase N-terminal" evidence="2">
    <location>
        <begin position="62"/>
        <end position="181"/>
    </location>
</feature>
<feature type="transmembrane region" description="Helical" evidence="1">
    <location>
        <begin position="115"/>
        <end position="138"/>
    </location>
</feature>
<sequence>MASLFHLKFLKPLSCLQAGLLYSLIFGVLYHFPLFAYVYKESNQVSFIAMMVVVLFCVNGALFLGLGLISIHLMRWSAIVFSWLNSVAFYFISTYKVFLNKSMMGNVLNTNTHEVLGFLSVKLFLFIVVFGVLPGYIIYKIPLKNSSKKAPFLAILALVFIFIASALANAKNWLWFDKHAK</sequence>
<dbReference type="PANTHER" id="PTHR30443">
    <property type="entry name" value="INNER MEMBRANE PROTEIN"/>
    <property type="match status" value="1"/>
</dbReference>
<feature type="transmembrane region" description="Helical" evidence="1">
    <location>
        <begin position="45"/>
        <end position="69"/>
    </location>
</feature>
<gene>
    <name evidence="3" type="ORF">DB721_00010</name>
</gene>
<dbReference type="GO" id="GO:0005886">
    <property type="term" value="C:plasma membrane"/>
    <property type="evidence" value="ECO:0007669"/>
    <property type="project" value="UniProtKB-SubCell"/>
</dbReference>
<name>A0A7Z6SU76_HELPX</name>
<feature type="transmembrane region" description="Helical" evidence="1">
    <location>
        <begin position="20"/>
        <end position="39"/>
    </location>
</feature>
<dbReference type="AlphaFoldDB" id="A0A7Z6SU76"/>
<dbReference type="GO" id="GO:0009244">
    <property type="term" value="P:lipopolysaccharide core region biosynthetic process"/>
    <property type="evidence" value="ECO:0007669"/>
    <property type="project" value="TreeGrafter"/>
</dbReference>
<organism evidence="3 4">
    <name type="scientific">Helicobacter pylori</name>
    <name type="common">Campylobacter pylori</name>
    <dbReference type="NCBI Taxonomy" id="210"/>
    <lineage>
        <taxon>Bacteria</taxon>
        <taxon>Pseudomonadati</taxon>
        <taxon>Campylobacterota</taxon>
        <taxon>Epsilonproteobacteria</taxon>
        <taxon>Campylobacterales</taxon>
        <taxon>Helicobacteraceae</taxon>
        <taxon>Helicobacter</taxon>
    </lineage>
</organism>
<reference evidence="3 4" key="1">
    <citation type="submission" date="2018-04" db="EMBL/GenBank/DDBJ databases">
        <title>Complete genome sequences of Helicobacter pylori.</title>
        <authorList>
            <person name="Palau M."/>
            <person name="Minana-Galbis D."/>
        </authorList>
    </citation>
    <scope>NUCLEOTIDE SEQUENCE [LARGE SCALE GENOMIC DNA]</scope>
    <source>
        <strain evidence="3 4">B518</strain>
    </source>
</reference>
<dbReference type="Pfam" id="PF08019">
    <property type="entry name" value="EptA_B_N"/>
    <property type="match status" value="1"/>
</dbReference>
<proteinExistence type="predicted"/>
<keyword evidence="1" id="KW-1133">Transmembrane helix</keyword>
<keyword evidence="1" id="KW-0472">Membrane</keyword>
<dbReference type="Proteomes" id="UP000272192">
    <property type="component" value="Unassembled WGS sequence"/>
</dbReference>
<keyword evidence="1" id="KW-0812">Transmembrane</keyword>
<protein>
    <submittedName>
        <fullName evidence="3">Phosphoethanolamine--lipid A transferase EptA</fullName>
    </submittedName>
</protein>
<feature type="non-terminal residue" evidence="3">
    <location>
        <position position="181"/>
    </location>
</feature>
<comment type="caution">
    <text evidence="3">The sequence shown here is derived from an EMBL/GenBank/DDBJ whole genome shotgun (WGS) entry which is preliminary data.</text>
</comment>
<feature type="transmembrane region" description="Helical" evidence="1">
    <location>
        <begin position="150"/>
        <end position="168"/>
    </location>
</feature>
<evidence type="ECO:0000313" key="4">
    <source>
        <dbReference type="Proteomes" id="UP000272192"/>
    </source>
</evidence>
<evidence type="ECO:0000313" key="3">
    <source>
        <dbReference type="EMBL" id="RKU98535.1"/>
    </source>
</evidence>
<dbReference type="PANTHER" id="PTHR30443:SF0">
    <property type="entry name" value="PHOSPHOETHANOLAMINE TRANSFERASE EPTA"/>
    <property type="match status" value="1"/>
</dbReference>
<dbReference type="GO" id="GO:0016776">
    <property type="term" value="F:phosphotransferase activity, phosphate group as acceptor"/>
    <property type="evidence" value="ECO:0007669"/>
    <property type="project" value="TreeGrafter"/>
</dbReference>
<dbReference type="InterPro" id="IPR040423">
    <property type="entry name" value="PEA_transferase"/>
</dbReference>
<dbReference type="InterPro" id="IPR012549">
    <property type="entry name" value="EptA-like_N"/>
</dbReference>
<keyword evidence="3" id="KW-0808">Transferase</keyword>
<evidence type="ECO:0000259" key="2">
    <source>
        <dbReference type="Pfam" id="PF08019"/>
    </source>
</evidence>
<evidence type="ECO:0000256" key="1">
    <source>
        <dbReference type="SAM" id="Phobius"/>
    </source>
</evidence>
<feature type="transmembrane region" description="Helical" evidence="1">
    <location>
        <begin position="76"/>
        <end position="95"/>
    </location>
</feature>